<dbReference type="EMBL" id="GBRH01250718">
    <property type="protein sequence ID" value="JAD47177.1"/>
    <property type="molecule type" value="Transcribed_RNA"/>
</dbReference>
<name>A0A0A9AJD4_ARUDO</name>
<sequence>MASAQVVTTCTWCMSTWREAAWGRRCMGRKARRSLTGA</sequence>
<accession>A0A0A9AJD4</accession>
<reference evidence="1" key="1">
    <citation type="submission" date="2014-09" db="EMBL/GenBank/DDBJ databases">
        <authorList>
            <person name="Magalhaes I.L.F."/>
            <person name="Oliveira U."/>
            <person name="Santos F.R."/>
            <person name="Vidigal T.H.D.A."/>
            <person name="Brescovit A.D."/>
            <person name="Santos A.J."/>
        </authorList>
    </citation>
    <scope>NUCLEOTIDE SEQUENCE</scope>
    <source>
        <tissue evidence="1">Shoot tissue taken approximately 20 cm above the soil surface</tissue>
    </source>
</reference>
<reference evidence="1" key="2">
    <citation type="journal article" date="2015" name="Data Brief">
        <title>Shoot transcriptome of the giant reed, Arundo donax.</title>
        <authorList>
            <person name="Barrero R.A."/>
            <person name="Guerrero F.D."/>
            <person name="Moolhuijzen P."/>
            <person name="Goolsby J.A."/>
            <person name="Tidwell J."/>
            <person name="Bellgard S.E."/>
            <person name="Bellgard M.I."/>
        </authorList>
    </citation>
    <scope>NUCLEOTIDE SEQUENCE</scope>
    <source>
        <tissue evidence="1">Shoot tissue taken approximately 20 cm above the soil surface</tissue>
    </source>
</reference>
<organism evidence="1">
    <name type="scientific">Arundo donax</name>
    <name type="common">Giant reed</name>
    <name type="synonym">Donax arundinaceus</name>
    <dbReference type="NCBI Taxonomy" id="35708"/>
    <lineage>
        <taxon>Eukaryota</taxon>
        <taxon>Viridiplantae</taxon>
        <taxon>Streptophyta</taxon>
        <taxon>Embryophyta</taxon>
        <taxon>Tracheophyta</taxon>
        <taxon>Spermatophyta</taxon>
        <taxon>Magnoliopsida</taxon>
        <taxon>Liliopsida</taxon>
        <taxon>Poales</taxon>
        <taxon>Poaceae</taxon>
        <taxon>PACMAD clade</taxon>
        <taxon>Arundinoideae</taxon>
        <taxon>Arundineae</taxon>
        <taxon>Arundo</taxon>
    </lineage>
</organism>
<protein>
    <submittedName>
        <fullName evidence="1">Uncharacterized protein</fullName>
    </submittedName>
</protein>
<dbReference type="AlphaFoldDB" id="A0A0A9AJD4"/>
<proteinExistence type="predicted"/>
<evidence type="ECO:0000313" key="1">
    <source>
        <dbReference type="EMBL" id="JAD47177.1"/>
    </source>
</evidence>